<dbReference type="eggNOG" id="COG2706">
    <property type="taxonomic scope" value="Bacteria"/>
</dbReference>
<name>I3ZJ38_TERRK</name>
<reference evidence="3 4" key="1">
    <citation type="submission" date="2012-06" db="EMBL/GenBank/DDBJ databases">
        <title>Complete genome of Terriglobus roseus DSM 18391.</title>
        <authorList>
            <consortium name="US DOE Joint Genome Institute (JGI-PGF)"/>
            <person name="Lucas S."/>
            <person name="Copeland A."/>
            <person name="Lapidus A."/>
            <person name="Glavina del Rio T."/>
            <person name="Dalin E."/>
            <person name="Tice H."/>
            <person name="Bruce D."/>
            <person name="Goodwin L."/>
            <person name="Pitluck S."/>
            <person name="Peters L."/>
            <person name="Mikhailova N."/>
            <person name="Munk A.C.C."/>
            <person name="Kyrpides N."/>
            <person name="Mavromatis K."/>
            <person name="Ivanova N."/>
            <person name="Brettin T."/>
            <person name="Detter J.C."/>
            <person name="Han C."/>
            <person name="Larimer F."/>
            <person name="Land M."/>
            <person name="Hauser L."/>
            <person name="Markowitz V."/>
            <person name="Cheng J.-F."/>
            <person name="Hugenholtz P."/>
            <person name="Woyke T."/>
            <person name="Wu D."/>
            <person name="Brambilla E."/>
            <person name="Klenk H.-P."/>
            <person name="Eisen J.A."/>
        </authorList>
    </citation>
    <scope>NUCLEOTIDE SEQUENCE [LARGE SCALE GENOMIC DNA]</scope>
    <source>
        <strain evidence="4">DSM 18391 / NRRL B-41598 / KBS 63</strain>
    </source>
</reference>
<evidence type="ECO:0000256" key="1">
    <source>
        <dbReference type="ARBA" id="ARBA00005564"/>
    </source>
</evidence>
<keyword evidence="2" id="KW-0119">Carbohydrate metabolism</keyword>
<protein>
    <submittedName>
        <fullName evidence="3">3-carboxymuconate cyclase</fullName>
    </submittedName>
</protein>
<dbReference type="HOGENOM" id="CLU_739498_0_0_0"/>
<evidence type="ECO:0000313" key="3">
    <source>
        <dbReference type="EMBL" id="AFL89256.1"/>
    </source>
</evidence>
<dbReference type="Proteomes" id="UP000006056">
    <property type="component" value="Chromosome"/>
</dbReference>
<keyword evidence="4" id="KW-1185">Reference proteome</keyword>
<dbReference type="Gene3D" id="2.130.10.10">
    <property type="entry name" value="YVTN repeat-like/Quinoprotein amine dehydrogenase"/>
    <property type="match status" value="3"/>
</dbReference>
<dbReference type="InterPro" id="IPR019405">
    <property type="entry name" value="Lactonase_7-beta_prop"/>
</dbReference>
<evidence type="ECO:0000313" key="4">
    <source>
        <dbReference type="Proteomes" id="UP000006056"/>
    </source>
</evidence>
<dbReference type="GO" id="GO:0017057">
    <property type="term" value="F:6-phosphogluconolactonase activity"/>
    <property type="evidence" value="ECO:0007669"/>
    <property type="project" value="TreeGrafter"/>
</dbReference>
<keyword evidence="2" id="KW-0313">Glucose metabolism</keyword>
<gene>
    <name evidence="3" type="ordered locus">Terro_3024</name>
</gene>
<dbReference type="SUPFAM" id="SSF75011">
    <property type="entry name" value="3-carboxy-cis,cis-mucoante lactonizing enzyme"/>
    <property type="match status" value="1"/>
</dbReference>
<dbReference type="GO" id="GO:0006006">
    <property type="term" value="P:glucose metabolic process"/>
    <property type="evidence" value="ECO:0007669"/>
    <property type="project" value="UniProtKB-KW"/>
</dbReference>
<proteinExistence type="inferred from homology"/>
<accession>I3ZJ38</accession>
<dbReference type="KEGG" id="trs:Terro_3024"/>
<dbReference type="STRING" id="926566.Terro_3024"/>
<comment type="similarity">
    <text evidence="1">Belongs to the cycloisomerase 2 family.</text>
</comment>
<dbReference type="InterPro" id="IPR050282">
    <property type="entry name" value="Cycloisomerase_2"/>
</dbReference>
<sequence length="374" mass="39019">MTTACFPSTTPEFGYVLDGHNVSMFSVNSCTGLFTPTMPASISIGITDPETDSEIVATDPKGRFAYVANPAPDQESQSTISMYTISPTTGVLKPTSPASVPTGWYPQEMVIDPLGRFAYTANTRGRSISMFTIDQLTGVLTPTRPFSISTILPGQSASVVASLAIDPKGRFLYAPASVTTGAAVSMFTIDQSTGMLIPTSPASLPADGYLFDAKVTPDGRFLYVLNNESDGKSTRAAWEYSINSATGMLSPIVAPGVPLVVAGSGVTSVAIDPNSRFAYVVNRASNSVSMYSINHNTGALTLNRTQNAPDGSLSMAGAPVPFRITFDPAGKFVYVTNQNGAVAVYTVAPDGTLVNAGTTGPIRGALSVAIAPHQ</sequence>
<dbReference type="AlphaFoldDB" id="I3ZJ38"/>
<dbReference type="InterPro" id="IPR015943">
    <property type="entry name" value="WD40/YVTN_repeat-like_dom_sf"/>
</dbReference>
<evidence type="ECO:0000256" key="2">
    <source>
        <dbReference type="ARBA" id="ARBA00022526"/>
    </source>
</evidence>
<dbReference type="Pfam" id="PF10282">
    <property type="entry name" value="Lactonase"/>
    <property type="match status" value="2"/>
</dbReference>
<organism evidence="3 4">
    <name type="scientific">Terriglobus roseus (strain DSM 18391 / NRRL B-41598 / KBS 63)</name>
    <dbReference type="NCBI Taxonomy" id="926566"/>
    <lineage>
        <taxon>Bacteria</taxon>
        <taxon>Pseudomonadati</taxon>
        <taxon>Acidobacteriota</taxon>
        <taxon>Terriglobia</taxon>
        <taxon>Terriglobales</taxon>
        <taxon>Acidobacteriaceae</taxon>
        <taxon>Terriglobus</taxon>
    </lineage>
</organism>
<dbReference type="PATRIC" id="fig|926566.3.peg.2999"/>
<dbReference type="PANTHER" id="PTHR30344:SF1">
    <property type="entry name" value="6-PHOSPHOGLUCONOLACTONASE"/>
    <property type="match status" value="1"/>
</dbReference>
<dbReference type="EMBL" id="CP003379">
    <property type="protein sequence ID" value="AFL89256.1"/>
    <property type="molecule type" value="Genomic_DNA"/>
</dbReference>
<dbReference type="PANTHER" id="PTHR30344">
    <property type="entry name" value="6-PHOSPHOGLUCONOLACTONASE-RELATED"/>
    <property type="match status" value="1"/>
</dbReference>